<dbReference type="InterPro" id="IPR036390">
    <property type="entry name" value="WH_DNA-bd_sf"/>
</dbReference>
<dbReference type="Gene3D" id="3.40.50.150">
    <property type="entry name" value="Vaccinia Virus protein VP39"/>
    <property type="match status" value="1"/>
</dbReference>
<reference evidence="3 4" key="1">
    <citation type="submission" date="2014-03" db="EMBL/GenBank/DDBJ databases">
        <title>Bradyrhizobium valentinum sp. nov., isolated from effective nodules of Lupinus mariae-josephae, a lupine endemic of basic-lime soils in Eastern Spain.</title>
        <authorList>
            <person name="Duran D."/>
            <person name="Rey L."/>
            <person name="Navarro A."/>
            <person name="Busquets A."/>
            <person name="Imperial J."/>
            <person name="Ruiz-Argueso T."/>
        </authorList>
    </citation>
    <scope>NUCLEOTIDE SEQUENCE [LARGE SCALE GENOMIC DNA]</scope>
    <source>
        <strain evidence="3 4">PAC68</strain>
    </source>
</reference>
<protein>
    <submittedName>
        <fullName evidence="3">SAM-dependent methyltransferase</fullName>
    </submittedName>
</protein>
<sequence>MREPNLEKLNALVGKLVGDLGISLGGASILLGDRLGLYKAMADGAVVTPSELAKKTGLHERYVREWLSGQAASGYIDYHPEKNAFSLSAEQAMAFAEEGSPAFFAGAFDVVQATYLDEPKVAEAFRTGKGVGWHEHSKCLFSGTERFFRPGYNANLVSNWIPTLEGVEAKLKAGARVADVGCGHGASTIVMAQAYPNSEFFGFDYHKPSIERAKVLAQEAGVGDRITFAQASAKDFPAKDYDLVAFFDCLHDMGDPVGAGKHVKETLAKDGSWMIVEPFAHDNLKDNLNPVGCVYYHASTFICTPASLSQEVGLGLGAQAGESRLRQVATEAGFKRFRRASETPFNMIFEVRS</sequence>
<keyword evidence="4" id="KW-1185">Reference proteome</keyword>
<name>A0A0R3LZK1_9BRAD</name>
<dbReference type="Pfam" id="PF21320">
    <property type="entry name" value="WHD_Rv2258c"/>
    <property type="match status" value="1"/>
</dbReference>
<feature type="domain" description="Methyltransferase" evidence="1">
    <location>
        <begin position="172"/>
        <end position="288"/>
    </location>
</feature>
<dbReference type="Proteomes" id="UP000050863">
    <property type="component" value="Unassembled WGS sequence"/>
</dbReference>
<proteinExistence type="predicted"/>
<dbReference type="EMBL" id="LLXZ01000027">
    <property type="protein sequence ID" value="KRR13338.1"/>
    <property type="molecule type" value="Genomic_DNA"/>
</dbReference>
<dbReference type="STRING" id="280332.CQ12_09375"/>
<evidence type="ECO:0000313" key="4">
    <source>
        <dbReference type="Proteomes" id="UP000050863"/>
    </source>
</evidence>
<dbReference type="Pfam" id="PF13847">
    <property type="entry name" value="Methyltransf_31"/>
    <property type="match status" value="1"/>
</dbReference>
<organism evidence="3 4">
    <name type="scientific">Bradyrhizobium jicamae</name>
    <dbReference type="NCBI Taxonomy" id="280332"/>
    <lineage>
        <taxon>Bacteria</taxon>
        <taxon>Pseudomonadati</taxon>
        <taxon>Pseudomonadota</taxon>
        <taxon>Alphaproteobacteria</taxon>
        <taxon>Hyphomicrobiales</taxon>
        <taxon>Nitrobacteraceae</taxon>
        <taxon>Bradyrhizobium</taxon>
    </lineage>
</organism>
<evidence type="ECO:0000259" key="2">
    <source>
        <dbReference type="Pfam" id="PF21320"/>
    </source>
</evidence>
<evidence type="ECO:0000313" key="3">
    <source>
        <dbReference type="EMBL" id="KRR13338.1"/>
    </source>
</evidence>
<feature type="domain" description="S-adenosylmethionine-dependent methyltransferase Rv2258c-like winged HTH" evidence="2">
    <location>
        <begin position="30"/>
        <end position="94"/>
    </location>
</feature>
<keyword evidence="3" id="KW-0489">Methyltransferase</keyword>
<dbReference type="GO" id="GO:0008168">
    <property type="term" value="F:methyltransferase activity"/>
    <property type="evidence" value="ECO:0007669"/>
    <property type="project" value="UniProtKB-KW"/>
</dbReference>
<evidence type="ECO:0000259" key="1">
    <source>
        <dbReference type="Pfam" id="PF13847"/>
    </source>
</evidence>
<dbReference type="OrthoDB" id="9801363at2"/>
<dbReference type="PANTHER" id="PTHR45128:SF2">
    <property type="entry name" value="METHYLTRANSFERASE DOMAIN-CONTAINING PROTEIN"/>
    <property type="match status" value="1"/>
</dbReference>
<dbReference type="RefSeq" id="WP_057834202.1">
    <property type="nucleotide sequence ID" value="NZ_LLXZ01000027.1"/>
</dbReference>
<dbReference type="SUPFAM" id="SSF53335">
    <property type="entry name" value="S-adenosyl-L-methionine-dependent methyltransferases"/>
    <property type="match status" value="1"/>
</dbReference>
<gene>
    <name evidence="3" type="ORF">CQ12_09375</name>
</gene>
<accession>A0A0R3LZK1</accession>
<dbReference type="InterPro" id="IPR025714">
    <property type="entry name" value="Methyltranfer_dom"/>
</dbReference>
<dbReference type="CDD" id="cd02440">
    <property type="entry name" value="AdoMet_MTases"/>
    <property type="match status" value="1"/>
</dbReference>
<dbReference type="SUPFAM" id="SSF46785">
    <property type="entry name" value="Winged helix' DNA-binding domain"/>
    <property type="match status" value="1"/>
</dbReference>
<dbReference type="GO" id="GO:0032259">
    <property type="term" value="P:methylation"/>
    <property type="evidence" value="ECO:0007669"/>
    <property type="project" value="UniProtKB-KW"/>
</dbReference>
<dbReference type="Gene3D" id="1.10.10.10">
    <property type="entry name" value="Winged helix-like DNA-binding domain superfamily/Winged helix DNA-binding domain"/>
    <property type="match status" value="1"/>
</dbReference>
<dbReference type="InterPro" id="IPR029063">
    <property type="entry name" value="SAM-dependent_MTases_sf"/>
</dbReference>
<dbReference type="AlphaFoldDB" id="A0A0R3LZK1"/>
<keyword evidence="3" id="KW-0808">Transferase</keyword>
<dbReference type="InterPro" id="IPR053173">
    <property type="entry name" value="SAM-binding_MTase"/>
</dbReference>
<comment type="caution">
    <text evidence="3">The sequence shown here is derived from an EMBL/GenBank/DDBJ whole genome shotgun (WGS) entry which is preliminary data.</text>
</comment>
<dbReference type="InterPro" id="IPR048711">
    <property type="entry name" value="WHD_Rv2258c"/>
</dbReference>
<dbReference type="InterPro" id="IPR036388">
    <property type="entry name" value="WH-like_DNA-bd_sf"/>
</dbReference>
<dbReference type="PANTHER" id="PTHR45128">
    <property type="entry name" value="METHYLTRANSFERASE TYPE 11"/>
    <property type="match status" value="1"/>
</dbReference>